<reference evidence="2" key="1">
    <citation type="submission" date="2019-08" db="EMBL/GenBank/DDBJ databases">
        <authorList>
            <person name="Zheng X."/>
        </authorList>
    </citation>
    <scope>NUCLEOTIDE SEQUENCE [LARGE SCALE GENOMIC DNA]</scope>
    <source>
        <strain evidence="2">FJAT-25496</strain>
    </source>
</reference>
<organism evidence="1 2">
    <name type="scientific">Cytobacillus dafuensis</name>
    <name type="common">Bacillus dafuensis</name>
    <dbReference type="NCBI Taxonomy" id="1742359"/>
    <lineage>
        <taxon>Bacteria</taxon>
        <taxon>Bacillati</taxon>
        <taxon>Bacillota</taxon>
        <taxon>Bacilli</taxon>
        <taxon>Bacillales</taxon>
        <taxon>Bacillaceae</taxon>
        <taxon>Cytobacillus</taxon>
    </lineage>
</organism>
<evidence type="ECO:0000313" key="2">
    <source>
        <dbReference type="Proteomes" id="UP000321555"/>
    </source>
</evidence>
<dbReference type="Proteomes" id="UP000321555">
    <property type="component" value="Chromosome"/>
</dbReference>
<sequence>MVGLIIFLIIIFFIFLLIKKRKKKNLNLRAEAVPSYLGILIEEGKPIVKHLHSSLHRSYKKNVKERMLQNHPNWKDHDFEWRYLELKKYFVLNSLIKSVPMFSEAVDEVWHEMLMFTKDYEKFSQNFYKDFLHHTPNLNVTPIPGERAYFDWVYLSLFQPKKNSQILWGGFLKYPIKQDILQNFKNQTEDELLKMYFRDSDDWIDVKKYLIQKMKTEINQSENMIYNKRQFPFTRLTSESDLHLLLPAAVFFSMYETNQFEQHMSELIPQQLTKSAGGSSSCSGFGCIGSDSNSDGGSSCSSCGGGCSS</sequence>
<proteinExistence type="predicted"/>
<name>A0A5B8Z433_CYTDA</name>
<accession>A0A5B8Z433</accession>
<keyword evidence="2" id="KW-1185">Reference proteome</keyword>
<dbReference type="KEGG" id="bda:FSZ17_11730"/>
<dbReference type="EMBL" id="CP042593">
    <property type="protein sequence ID" value="QED47864.1"/>
    <property type="molecule type" value="Genomic_DNA"/>
</dbReference>
<dbReference type="OrthoDB" id="71172at2"/>
<protein>
    <submittedName>
        <fullName evidence="1">Uncharacterized protein</fullName>
    </submittedName>
</protein>
<gene>
    <name evidence="1" type="ORF">FSZ17_11730</name>
</gene>
<dbReference type="STRING" id="1742359.GCA_001439625_00792"/>
<dbReference type="AlphaFoldDB" id="A0A5B8Z433"/>
<evidence type="ECO:0000313" key="1">
    <source>
        <dbReference type="EMBL" id="QED47864.1"/>
    </source>
</evidence>
<dbReference type="RefSeq" id="WP_057770574.1">
    <property type="nucleotide sequence ID" value="NZ_CP042593.1"/>
</dbReference>